<organism evidence="1 2">
    <name type="scientific">Myriangium duriaei CBS 260.36</name>
    <dbReference type="NCBI Taxonomy" id="1168546"/>
    <lineage>
        <taxon>Eukaryota</taxon>
        <taxon>Fungi</taxon>
        <taxon>Dikarya</taxon>
        <taxon>Ascomycota</taxon>
        <taxon>Pezizomycotina</taxon>
        <taxon>Dothideomycetes</taxon>
        <taxon>Dothideomycetidae</taxon>
        <taxon>Myriangiales</taxon>
        <taxon>Myriangiaceae</taxon>
        <taxon>Myriangium</taxon>
    </lineage>
</organism>
<dbReference type="AlphaFoldDB" id="A0A9P4J4F4"/>
<name>A0A9P4J4F4_9PEZI</name>
<accession>A0A9P4J4F4</accession>
<evidence type="ECO:0000313" key="2">
    <source>
        <dbReference type="Proteomes" id="UP000799439"/>
    </source>
</evidence>
<comment type="caution">
    <text evidence="1">The sequence shown here is derived from an EMBL/GenBank/DDBJ whole genome shotgun (WGS) entry which is preliminary data.</text>
</comment>
<sequence>MNASGDISFAVILLNTISNIQISRQAKAVACMILAMGTQESVASAVRRNQRALCAYDDRG</sequence>
<gene>
    <name evidence="1" type="ORF">K461DRAFT_279701</name>
</gene>
<keyword evidence="2" id="KW-1185">Reference proteome</keyword>
<reference evidence="1" key="1">
    <citation type="journal article" date="2020" name="Stud. Mycol.">
        <title>101 Dothideomycetes genomes: a test case for predicting lifestyles and emergence of pathogens.</title>
        <authorList>
            <person name="Haridas S."/>
            <person name="Albert R."/>
            <person name="Binder M."/>
            <person name="Bloem J."/>
            <person name="Labutti K."/>
            <person name="Salamov A."/>
            <person name="Andreopoulos B."/>
            <person name="Baker S."/>
            <person name="Barry K."/>
            <person name="Bills G."/>
            <person name="Bluhm B."/>
            <person name="Cannon C."/>
            <person name="Castanera R."/>
            <person name="Culley D."/>
            <person name="Daum C."/>
            <person name="Ezra D."/>
            <person name="Gonzalez J."/>
            <person name="Henrissat B."/>
            <person name="Kuo A."/>
            <person name="Liang C."/>
            <person name="Lipzen A."/>
            <person name="Lutzoni F."/>
            <person name="Magnuson J."/>
            <person name="Mondo S."/>
            <person name="Nolan M."/>
            <person name="Ohm R."/>
            <person name="Pangilinan J."/>
            <person name="Park H.-J."/>
            <person name="Ramirez L."/>
            <person name="Alfaro M."/>
            <person name="Sun H."/>
            <person name="Tritt A."/>
            <person name="Yoshinaga Y."/>
            <person name="Zwiers L.-H."/>
            <person name="Turgeon B."/>
            <person name="Goodwin S."/>
            <person name="Spatafora J."/>
            <person name="Crous P."/>
            <person name="Grigoriev I."/>
        </authorList>
    </citation>
    <scope>NUCLEOTIDE SEQUENCE</scope>
    <source>
        <strain evidence="1">CBS 260.36</strain>
    </source>
</reference>
<evidence type="ECO:0000313" key="1">
    <source>
        <dbReference type="EMBL" id="KAF2152179.1"/>
    </source>
</evidence>
<dbReference type="Proteomes" id="UP000799439">
    <property type="component" value="Unassembled WGS sequence"/>
</dbReference>
<proteinExistence type="predicted"/>
<protein>
    <submittedName>
        <fullName evidence="1">Uncharacterized protein</fullName>
    </submittedName>
</protein>
<dbReference type="EMBL" id="ML996087">
    <property type="protein sequence ID" value="KAF2152179.1"/>
    <property type="molecule type" value="Genomic_DNA"/>
</dbReference>